<dbReference type="GO" id="GO:0016787">
    <property type="term" value="F:hydrolase activity"/>
    <property type="evidence" value="ECO:0007669"/>
    <property type="project" value="UniProtKB-KW"/>
</dbReference>
<organism evidence="4 5">
    <name type="scientific">Pendulispora albinea</name>
    <dbReference type="NCBI Taxonomy" id="2741071"/>
    <lineage>
        <taxon>Bacteria</taxon>
        <taxon>Pseudomonadati</taxon>
        <taxon>Myxococcota</taxon>
        <taxon>Myxococcia</taxon>
        <taxon>Myxococcales</taxon>
        <taxon>Sorangiineae</taxon>
        <taxon>Pendulisporaceae</taxon>
        <taxon>Pendulispora</taxon>
    </lineage>
</organism>
<dbReference type="EC" id="3.4.21.-" evidence="4"/>
<proteinExistence type="inferred from homology"/>
<keyword evidence="2" id="KW-1015">Disulfide bond</keyword>
<dbReference type="EMBL" id="CP089984">
    <property type="protein sequence ID" value="WXB14405.1"/>
    <property type="molecule type" value="Genomic_DNA"/>
</dbReference>
<dbReference type="PRINTS" id="PR00722">
    <property type="entry name" value="CHYMOTRYPSIN"/>
</dbReference>
<comment type="similarity">
    <text evidence="1">Belongs to the peptidase S1 family.</text>
</comment>
<keyword evidence="4" id="KW-0378">Hydrolase</keyword>
<dbReference type="SMART" id="SM00020">
    <property type="entry name" value="Tryp_SPc"/>
    <property type="match status" value="1"/>
</dbReference>
<gene>
    <name evidence="4" type="ORF">LZC94_42095</name>
</gene>
<dbReference type="PROSITE" id="PS50240">
    <property type="entry name" value="TRYPSIN_DOM"/>
    <property type="match status" value="1"/>
</dbReference>
<dbReference type="InterPro" id="IPR050430">
    <property type="entry name" value="Peptidase_S1"/>
</dbReference>
<dbReference type="InterPro" id="IPR009003">
    <property type="entry name" value="Peptidase_S1_PA"/>
</dbReference>
<name>A0ABZ2LUK0_9BACT</name>
<feature type="domain" description="Peptidase S1" evidence="3">
    <location>
        <begin position="1"/>
        <end position="265"/>
    </location>
</feature>
<sequence>MNSSGVFLPMCSATLVTPLSILTAKHCALALMSRSPPTDLAFAVGENATEPDRRVGVLNVKFALPNEGGFTGRGSDVAVWRLRDELPGVVPLEIATQSLVSVSPGTRLLTIGYGAASVEESRSGAYAWHRRAGVQTMRAARGRLLEMIYGNPQNCRLDRSVARRHRPCGSPVIAMDCSAYDRTVLLDGYEAWAGGAEGDAQTCQGDSGGPLLIDSDGAMKIVGVTSWSWHSSNQRCDYGTVYAAIGDDVREMTRQLRMDGLADTP</sequence>
<dbReference type="SUPFAM" id="SSF50494">
    <property type="entry name" value="Trypsin-like serine proteases"/>
    <property type="match status" value="1"/>
</dbReference>
<dbReference type="Proteomes" id="UP001370348">
    <property type="component" value="Chromosome"/>
</dbReference>
<evidence type="ECO:0000256" key="2">
    <source>
        <dbReference type="ARBA" id="ARBA00023157"/>
    </source>
</evidence>
<evidence type="ECO:0000313" key="5">
    <source>
        <dbReference type="Proteomes" id="UP001370348"/>
    </source>
</evidence>
<dbReference type="PANTHER" id="PTHR24276">
    <property type="entry name" value="POLYSERASE-RELATED"/>
    <property type="match status" value="1"/>
</dbReference>
<evidence type="ECO:0000313" key="4">
    <source>
        <dbReference type="EMBL" id="WXB14405.1"/>
    </source>
</evidence>
<dbReference type="PANTHER" id="PTHR24276:SF98">
    <property type="entry name" value="FI18310P1-RELATED"/>
    <property type="match status" value="1"/>
</dbReference>
<accession>A0ABZ2LUK0</accession>
<dbReference type="InterPro" id="IPR001254">
    <property type="entry name" value="Trypsin_dom"/>
</dbReference>
<evidence type="ECO:0000259" key="3">
    <source>
        <dbReference type="PROSITE" id="PS50240"/>
    </source>
</evidence>
<evidence type="ECO:0000256" key="1">
    <source>
        <dbReference type="ARBA" id="ARBA00007664"/>
    </source>
</evidence>
<dbReference type="Gene3D" id="2.40.10.10">
    <property type="entry name" value="Trypsin-like serine proteases"/>
    <property type="match status" value="2"/>
</dbReference>
<dbReference type="InterPro" id="IPR043504">
    <property type="entry name" value="Peptidase_S1_PA_chymotrypsin"/>
</dbReference>
<dbReference type="InterPro" id="IPR001314">
    <property type="entry name" value="Peptidase_S1A"/>
</dbReference>
<dbReference type="Pfam" id="PF00089">
    <property type="entry name" value="Trypsin"/>
    <property type="match status" value="2"/>
</dbReference>
<keyword evidence="5" id="KW-1185">Reference proteome</keyword>
<reference evidence="4 5" key="1">
    <citation type="submission" date="2021-12" db="EMBL/GenBank/DDBJ databases">
        <title>Discovery of the Pendulisporaceae a myxobacterial family with distinct sporulation behavior and unique specialized metabolism.</title>
        <authorList>
            <person name="Garcia R."/>
            <person name="Popoff A."/>
            <person name="Bader C.D."/>
            <person name="Loehr J."/>
            <person name="Walesch S."/>
            <person name="Walt C."/>
            <person name="Boldt J."/>
            <person name="Bunk B."/>
            <person name="Haeckl F.J.F.P.J."/>
            <person name="Gunesch A.P."/>
            <person name="Birkelbach J."/>
            <person name="Nuebel U."/>
            <person name="Pietschmann T."/>
            <person name="Bach T."/>
            <person name="Mueller R."/>
        </authorList>
    </citation>
    <scope>NUCLEOTIDE SEQUENCE [LARGE SCALE GENOMIC DNA]</scope>
    <source>
        <strain evidence="4 5">MSr11954</strain>
    </source>
</reference>
<protein>
    <submittedName>
        <fullName evidence="4">Trypsin-like serine protease</fullName>
        <ecNumber evidence="4">3.4.21.-</ecNumber>
    </submittedName>
</protein>